<sequence>MSDNRPSRPPDIVLPVGQPIPPGPGIRWWLRHIASRK</sequence>
<accession>A0A1H2AVN6</accession>
<organism evidence="1 2">
    <name type="scientific">Bradyrhizobium canariense</name>
    <dbReference type="NCBI Taxonomy" id="255045"/>
    <lineage>
        <taxon>Bacteria</taxon>
        <taxon>Pseudomonadati</taxon>
        <taxon>Pseudomonadota</taxon>
        <taxon>Alphaproteobacteria</taxon>
        <taxon>Hyphomicrobiales</taxon>
        <taxon>Nitrobacteraceae</taxon>
        <taxon>Bradyrhizobium</taxon>
    </lineage>
</organism>
<evidence type="ECO:0000313" key="2">
    <source>
        <dbReference type="Proteomes" id="UP000243904"/>
    </source>
</evidence>
<evidence type="ECO:0000313" key="1">
    <source>
        <dbReference type="EMBL" id="SDT49839.1"/>
    </source>
</evidence>
<proteinExistence type="predicted"/>
<dbReference type="AlphaFoldDB" id="A0A1H2AVN6"/>
<dbReference type="EMBL" id="LT629750">
    <property type="protein sequence ID" value="SDT49839.1"/>
    <property type="molecule type" value="Genomic_DNA"/>
</dbReference>
<gene>
    <name evidence="1" type="ORF">SAMN05444158_6511</name>
</gene>
<name>A0A1H2AVN6_9BRAD</name>
<dbReference type="Proteomes" id="UP000243904">
    <property type="component" value="Chromosome I"/>
</dbReference>
<reference evidence="2" key="1">
    <citation type="submission" date="2016-10" db="EMBL/GenBank/DDBJ databases">
        <authorList>
            <person name="Varghese N."/>
            <person name="Submissions S."/>
        </authorList>
    </citation>
    <scope>NUCLEOTIDE SEQUENCE [LARGE SCALE GENOMIC DNA]</scope>
    <source>
        <strain evidence="2">GAS369</strain>
    </source>
</reference>
<keyword evidence="2" id="KW-1185">Reference proteome</keyword>
<protein>
    <submittedName>
        <fullName evidence="1">Uncharacterized protein</fullName>
    </submittedName>
</protein>